<evidence type="ECO:0000256" key="1">
    <source>
        <dbReference type="SAM" id="MobiDB-lite"/>
    </source>
</evidence>
<dbReference type="GO" id="GO:0005634">
    <property type="term" value="C:nucleus"/>
    <property type="evidence" value="ECO:0007669"/>
    <property type="project" value="UniProtKB-ARBA"/>
</dbReference>
<reference evidence="3" key="1">
    <citation type="submission" date="2025-08" db="UniProtKB">
        <authorList>
            <consortium name="RefSeq"/>
        </authorList>
    </citation>
    <scope>IDENTIFICATION</scope>
    <source>
        <strain evidence="3">15112-1751.03</strain>
        <tissue evidence="3">Whole Adult</tissue>
    </source>
</reference>
<keyword evidence="2" id="KW-1185">Reference proteome</keyword>
<dbReference type="InterPro" id="IPR024460">
    <property type="entry name" value="Protamine-like"/>
</dbReference>
<gene>
    <name evidence="3" type="primary">LOC127566141</name>
</gene>
<dbReference type="GO" id="GO:0035092">
    <property type="term" value="P:sperm DNA condensation"/>
    <property type="evidence" value="ECO:0007669"/>
    <property type="project" value="InterPro"/>
</dbReference>
<feature type="region of interest" description="Disordered" evidence="1">
    <location>
        <begin position="1"/>
        <end position="55"/>
    </location>
</feature>
<name>A0A9C6TCC1_DROAB</name>
<accession>A0A9C6TCC1</accession>
<protein>
    <submittedName>
        <fullName evidence="3">Uncharacterized protein LOC127566141</fullName>
    </submittedName>
</protein>
<feature type="compositionally biased region" description="Polar residues" evidence="1">
    <location>
        <begin position="1"/>
        <end position="16"/>
    </location>
</feature>
<dbReference type="AlphaFoldDB" id="A0A9C6TCC1"/>
<feature type="compositionally biased region" description="Basic residues" evidence="1">
    <location>
        <begin position="24"/>
        <end position="50"/>
    </location>
</feature>
<evidence type="ECO:0000313" key="2">
    <source>
        <dbReference type="Proteomes" id="UP000515160"/>
    </source>
</evidence>
<evidence type="ECO:0000313" key="3">
    <source>
        <dbReference type="RefSeq" id="XP_051863752.1"/>
    </source>
</evidence>
<dbReference type="OrthoDB" id="7675944at2759"/>
<dbReference type="GeneID" id="127566141"/>
<dbReference type="Proteomes" id="UP000515160">
    <property type="component" value="Chromosome 2R"/>
</dbReference>
<dbReference type="RefSeq" id="XP_051863752.1">
    <property type="nucleotide sequence ID" value="XM_052007792.1"/>
</dbReference>
<proteinExistence type="predicted"/>
<sequence length="117" mass="13377">MDNFETNGDDTPSTSGALVDACRPGRKVKPRGTFKKGRCKPRPRTKRTCVKPKPAPTMSAAYKNFVLEYGRKHPSLDPKEQIKKAARAWCRMPEYKKEKYRMKVESCKREPNACSIL</sequence>
<dbReference type="InterPro" id="IPR036910">
    <property type="entry name" value="HMG_box_dom_sf"/>
</dbReference>
<dbReference type="Pfam" id="PF06382">
    <property type="entry name" value="Protamine_like"/>
    <property type="match status" value="1"/>
</dbReference>
<organism evidence="2 3">
    <name type="scientific">Drosophila albomicans</name>
    <name type="common">Fruit fly</name>
    <dbReference type="NCBI Taxonomy" id="7291"/>
    <lineage>
        <taxon>Eukaryota</taxon>
        <taxon>Metazoa</taxon>
        <taxon>Ecdysozoa</taxon>
        <taxon>Arthropoda</taxon>
        <taxon>Hexapoda</taxon>
        <taxon>Insecta</taxon>
        <taxon>Pterygota</taxon>
        <taxon>Neoptera</taxon>
        <taxon>Endopterygota</taxon>
        <taxon>Diptera</taxon>
        <taxon>Brachycera</taxon>
        <taxon>Muscomorpha</taxon>
        <taxon>Ephydroidea</taxon>
        <taxon>Drosophilidae</taxon>
        <taxon>Drosophila</taxon>
    </lineage>
</organism>
<dbReference type="SUPFAM" id="SSF47095">
    <property type="entry name" value="HMG-box"/>
    <property type="match status" value="1"/>
</dbReference>